<feature type="compositionally biased region" description="Polar residues" evidence="4">
    <location>
        <begin position="75"/>
        <end position="102"/>
    </location>
</feature>
<feature type="compositionally biased region" description="Polar residues" evidence="4">
    <location>
        <begin position="12"/>
        <end position="31"/>
    </location>
</feature>
<dbReference type="CDD" id="cd00200">
    <property type="entry name" value="WD40"/>
    <property type="match status" value="1"/>
</dbReference>
<keyword evidence="2" id="KW-0677">Repeat</keyword>
<sequence>MAADALPAITLTDPNNLDQAPSPAQSPTKESNYGDLNARVRPGTPSGNAKSGHGRTDSTGNSGSAWPSPGRLMRTLSNNTQAHAQNTTASSTTEGKSSNAGSKQDAPAAPAIDPLSQVNISHNEYSFLPIRIVTSRATSSSSKHQKLTVSPPMQHILRRTNAPMNLHTNSTNPPRPRTSDTNGGVKDEKEKSQQQQSRELNTGEPVQETISRTDTLDSVNTPAKELKKGVKAVSFLSRLMGAKKKEADGDAVEDDDSNSEERPEGNDAEVFTQKVDDVDNDGMGYQPRMPQPPAYIKVRAKYKKEKDFDRLFLAQELNGSRKRGSSGLQRNGSSNKLRRKSSATPQEGDPVWAMEFSRDGKYLAAAGADMVVRVWAVLGNSDDRQRHEQQESRESEARGLDAHVEHLLAPVFQSEPVREYEGHTSTVLDLSWSKNNFLLSSSMDKTVRLWHVSRKECLCTFKHNDFVPSISFHPKDDRFFLAGSLDSKLRLWSIPDKSVAYVAQVPDMITAVAFTPDGKFAMAGCLSGLCMFYETEGLKYQTQIHVRSTRGQNAKGSKITGIQATYGANGDVKVLITSNDSRVRLYNFRDKSLEVKFKGNENNCSQIRAAVSDCGRYVVCGSEDRKAYIWSFGAPYQAQQQEKESSGKRDKTPCEMFGAHDSICTSVAIAPAKTKIQLSKSEDPIFDLCNPPPVMLLSQAEINGSQASSRPPTEAGSVQATPADAYHFERPKEPASYANRAQHRGGNIIVTADFTGRIKVFRQDCAWQKRFKDDTDKGSLFRAKRGSRTGSLATRRSERSLREAAAVGRTSMSSVAPSERILNWRQGIASTPSISDRGRNTTAASHSSKGTNSRSRSPRKSLEVRGRKEARTYPPSKKDAHQAPKHPLATDSLVRSPSPMDRRHEEDVAPPTPERHAQQEDNPLGIQGGRSYLFWDPHIWKGQAERMHRMAEEHENDPPPKSVSPSPSRSPSMTRGGVDRKVSVAGAQDEGGHLAVKPTRPGLRQIPTNVSALSDEVSSGGEEEFEEARESLSRGRS</sequence>
<dbReference type="SMART" id="SM00320">
    <property type="entry name" value="WD40"/>
    <property type="match status" value="6"/>
</dbReference>
<dbReference type="Proteomes" id="UP001305779">
    <property type="component" value="Unassembled WGS sequence"/>
</dbReference>
<dbReference type="Gene3D" id="2.130.10.10">
    <property type="entry name" value="YVTN repeat-like/Quinoprotein amine dehydrogenase"/>
    <property type="match status" value="1"/>
</dbReference>
<evidence type="ECO:0000256" key="3">
    <source>
        <dbReference type="PROSITE-ProRule" id="PRU00221"/>
    </source>
</evidence>
<feature type="region of interest" description="Disordered" evidence="4">
    <location>
        <begin position="829"/>
        <end position="929"/>
    </location>
</feature>
<feature type="compositionally biased region" description="Acidic residues" evidence="4">
    <location>
        <begin position="249"/>
        <end position="258"/>
    </location>
</feature>
<evidence type="ECO:0000256" key="1">
    <source>
        <dbReference type="ARBA" id="ARBA00022574"/>
    </source>
</evidence>
<comment type="caution">
    <text evidence="5">The sequence shown here is derived from an EMBL/GenBank/DDBJ whole genome shotgun (WGS) entry which is preliminary data.</text>
</comment>
<proteinExistence type="predicted"/>
<feature type="compositionally biased region" description="Basic and acidic residues" evidence="4">
    <location>
        <begin position="900"/>
        <end position="919"/>
    </location>
</feature>
<evidence type="ECO:0000313" key="6">
    <source>
        <dbReference type="Proteomes" id="UP001305779"/>
    </source>
</evidence>
<feature type="region of interest" description="Disordered" evidence="4">
    <location>
        <begin position="1"/>
        <end position="110"/>
    </location>
</feature>
<feature type="compositionally biased region" description="Basic and acidic residues" evidence="4">
    <location>
        <begin position="1028"/>
        <end position="1037"/>
    </location>
</feature>
<reference evidence="5 6" key="1">
    <citation type="journal article" date="2023" name="G3 (Bethesda)">
        <title>A chromosome-level genome assembly of Zasmidium syzygii isolated from banana leaves.</title>
        <authorList>
            <person name="van Westerhoven A.C."/>
            <person name="Mehrabi R."/>
            <person name="Talebi R."/>
            <person name="Steentjes M.B.F."/>
            <person name="Corcolon B."/>
            <person name="Chong P.A."/>
            <person name="Kema G.H.J."/>
            <person name="Seidl M.F."/>
        </authorList>
    </citation>
    <scope>NUCLEOTIDE SEQUENCE [LARGE SCALE GENOMIC DNA]</scope>
    <source>
        <strain evidence="5 6">P124</strain>
    </source>
</reference>
<feature type="compositionally biased region" description="Polar residues" evidence="4">
    <location>
        <begin position="326"/>
        <end position="335"/>
    </location>
</feature>
<dbReference type="PROSITE" id="PS50294">
    <property type="entry name" value="WD_REPEATS_REGION"/>
    <property type="match status" value="2"/>
</dbReference>
<name>A0ABR0EVQ4_ZASCE</name>
<feature type="region of interest" description="Disordered" evidence="4">
    <location>
        <begin position="945"/>
        <end position="1037"/>
    </location>
</feature>
<dbReference type="PANTHER" id="PTHR14221:SF0">
    <property type="entry name" value="WD REPEAT-CONTAINING PROTEIN 44"/>
    <property type="match status" value="1"/>
</dbReference>
<dbReference type="InterPro" id="IPR015943">
    <property type="entry name" value="WD40/YVTN_repeat-like_dom_sf"/>
</dbReference>
<protein>
    <recommendedName>
        <fullName evidence="7">WD40 repeat-like protein</fullName>
    </recommendedName>
</protein>
<feature type="compositionally biased region" description="Polar residues" evidence="4">
    <location>
        <begin position="829"/>
        <end position="855"/>
    </location>
</feature>
<evidence type="ECO:0000313" key="5">
    <source>
        <dbReference type="EMBL" id="KAK4505176.1"/>
    </source>
</evidence>
<evidence type="ECO:0008006" key="7">
    <source>
        <dbReference type="Google" id="ProtNLM"/>
    </source>
</evidence>
<feature type="compositionally biased region" description="Basic and acidic residues" evidence="4">
    <location>
        <begin position="860"/>
        <end position="882"/>
    </location>
</feature>
<organism evidence="5 6">
    <name type="scientific">Zasmidium cellare</name>
    <name type="common">Wine cellar mold</name>
    <name type="synonym">Racodium cellare</name>
    <dbReference type="NCBI Taxonomy" id="395010"/>
    <lineage>
        <taxon>Eukaryota</taxon>
        <taxon>Fungi</taxon>
        <taxon>Dikarya</taxon>
        <taxon>Ascomycota</taxon>
        <taxon>Pezizomycotina</taxon>
        <taxon>Dothideomycetes</taxon>
        <taxon>Dothideomycetidae</taxon>
        <taxon>Mycosphaerellales</taxon>
        <taxon>Mycosphaerellaceae</taxon>
        <taxon>Zasmidium</taxon>
    </lineage>
</organism>
<dbReference type="Pfam" id="PF00400">
    <property type="entry name" value="WD40"/>
    <property type="match status" value="4"/>
</dbReference>
<feature type="repeat" description="WD" evidence="3">
    <location>
        <begin position="420"/>
        <end position="460"/>
    </location>
</feature>
<evidence type="ECO:0000256" key="4">
    <source>
        <dbReference type="SAM" id="MobiDB-lite"/>
    </source>
</evidence>
<dbReference type="SUPFAM" id="SSF50978">
    <property type="entry name" value="WD40 repeat-like"/>
    <property type="match status" value="1"/>
</dbReference>
<feature type="compositionally biased region" description="Basic and acidic residues" evidence="4">
    <location>
        <begin position="945"/>
        <end position="958"/>
    </location>
</feature>
<dbReference type="PROSITE" id="PS50082">
    <property type="entry name" value="WD_REPEATS_2"/>
    <property type="match status" value="3"/>
</dbReference>
<evidence type="ECO:0000256" key="2">
    <source>
        <dbReference type="ARBA" id="ARBA00022737"/>
    </source>
</evidence>
<dbReference type="PANTHER" id="PTHR14221">
    <property type="entry name" value="WD REPEAT DOMAIN 44"/>
    <property type="match status" value="1"/>
</dbReference>
<feature type="compositionally biased region" description="Low complexity" evidence="4">
    <location>
        <begin position="963"/>
        <end position="972"/>
    </location>
</feature>
<keyword evidence="6" id="KW-1185">Reference proteome</keyword>
<feature type="repeat" description="WD" evidence="3">
    <location>
        <begin position="344"/>
        <end position="375"/>
    </location>
</feature>
<accession>A0ABR0EVQ4</accession>
<feature type="region of interest" description="Disordered" evidence="4">
    <location>
        <begin position="785"/>
        <end position="815"/>
    </location>
</feature>
<dbReference type="InterPro" id="IPR001680">
    <property type="entry name" value="WD40_rpt"/>
</dbReference>
<feature type="region of interest" description="Disordered" evidence="4">
    <location>
        <begin position="319"/>
        <end position="352"/>
    </location>
</feature>
<feature type="region of interest" description="Disordered" evidence="4">
    <location>
        <begin position="243"/>
        <end position="294"/>
    </location>
</feature>
<dbReference type="InterPro" id="IPR040324">
    <property type="entry name" value="WDR44/Dgr2"/>
</dbReference>
<feature type="repeat" description="WD" evidence="3">
    <location>
        <begin position="460"/>
        <end position="502"/>
    </location>
</feature>
<gene>
    <name evidence="5" type="ORF">PRZ48_003139</name>
</gene>
<keyword evidence="1 3" id="KW-0853">WD repeat</keyword>
<feature type="region of interest" description="Disordered" evidence="4">
    <location>
        <begin position="164"/>
        <end position="210"/>
    </location>
</feature>
<dbReference type="EMBL" id="JAXOVC010000002">
    <property type="protein sequence ID" value="KAK4505176.1"/>
    <property type="molecule type" value="Genomic_DNA"/>
</dbReference>
<dbReference type="InterPro" id="IPR036322">
    <property type="entry name" value="WD40_repeat_dom_sf"/>
</dbReference>